<dbReference type="Gene3D" id="3.30.420.10">
    <property type="entry name" value="Ribonuclease H-like superfamily/Ribonuclease H"/>
    <property type="match status" value="1"/>
</dbReference>
<name>A0AAF0ZLG1_SOLVR</name>
<sequence length="154" mass="18142">MTQEINIPTWKWEVINMDFITDLPRTPRQHDSIWLIVDRVIKSAHFLAIRTTDSAEDYAKLYINNIVRLHVPLSIILDRGPHFTSYFCETALIGPDSIYDAMEKVQLIRDRLKTAQSRQKSYADVRKRDLEFQIDDWVFLKVSPMKGVMRFGKK</sequence>
<dbReference type="GO" id="GO:0003676">
    <property type="term" value="F:nucleic acid binding"/>
    <property type="evidence" value="ECO:0007669"/>
    <property type="project" value="InterPro"/>
</dbReference>
<protein>
    <recommendedName>
        <fullName evidence="3">Integrase catalytic domain-containing protein</fullName>
    </recommendedName>
</protein>
<reference evidence="1" key="1">
    <citation type="submission" date="2023-08" db="EMBL/GenBank/DDBJ databases">
        <title>A de novo genome assembly of Solanum verrucosum Schlechtendal, a Mexican diploid species geographically isolated from the other diploid A-genome species in potato relatives.</title>
        <authorList>
            <person name="Hosaka K."/>
        </authorList>
    </citation>
    <scope>NUCLEOTIDE SEQUENCE</scope>
    <source>
        <tissue evidence="1">Young leaves</tissue>
    </source>
</reference>
<organism evidence="1 2">
    <name type="scientific">Solanum verrucosum</name>
    <dbReference type="NCBI Taxonomy" id="315347"/>
    <lineage>
        <taxon>Eukaryota</taxon>
        <taxon>Viridiplantae</taxon>
        <taxon>Streptophyta</taxon>
        <taxon>Embryophyta</taxon>
        <taxon>Tracheophyta</taxon>
        <taxon>Spermatophyta</taxon>
        <taxon>Magnoliopsida</taxon>
        <taxon>eudicotyledons</taxon>
        <taxon>Gunneridae</taxon>
        <taxon>Pentapetalae</taxon>
        <taxon>asterids</taxon>
        <taxon>lamiids</taxon>
        <taxon>Solanales</taxon>
        <taxon>Solanaceae</taxon>
        <taxon>Solanoideae</taxon>
        <taxon>Solaneae</taxon>
        <taxon>Solanum</taxon>
    </lineage>
</organism>
<evidence type="ECO:0000313" key="1">
    <source>
        <dbReference type="EMBL" id="WMV42033.1"/>
    </source>
</evidence>
<accession>A0AAF0ZLG1</accession>
<dbReference type="AlphaFoldDB" id="A0AAF0ZLG1"/>
<dbReference type="InterPro" id="IPR012337">
    <property type="entry name" value="RNaseH-like_sf"/>
</dbReference>
<dbReference type="PANTHER" id="PTHR45835:SF91">
    <property type="entry name" value="RETROTRANSPOSON, TY3-GYPSY SUBCLASS-LIKE PROTEIN"/>
    <property type="match status" value="1"/>
</dbReference>
<dbReference type="SUPFAM" id="SSF53098">
    <property type="entry name" value="Ribonuclease H-like"/>
    <property type="match status" value="1"/>
</dbReference>
<dbReference type="Proteomes" id="UP001234989">
    <property type="component" value="Chromosome 8"/>
</dbReference>
<proteinExistence type="predicted"/>
<dbReference type="PANTHER" id="PTHR45835">
    <property type="entry name" value="YALI0A06105P"/>
    <property type="match status" value="1"/>
</dbReference>
<dbReference type="EMBL" id="CP133619">
    <property type="protein sequence ID" value="WMV42033.1"/>
    <property type="molecule type" value="Genomic_DNA"/>
</dbReference>
<evidence type="ECO:0008006" key="3">
    <source>
        <dbReference type="Google" id="ProtNLM"/>
    </source>
</evidence>
<dbReference type="InterPro" id="IPR036397">
    <property type="entry name" value="RNaseH_sf"/>
</dbReference>
<keyword evidence="2" id="KW-1185">Reference proteome</keyword>
<evidence type="ECO:0000313" key="2">
    <source>
        <dbReference type="Proteomes" id="UP001234989"/>
    </source>
</evidence>
<gene>
    <name evidence="1" type="ORF">MTR67_035418</name>
</gene>
<feature type="non-terminal residue" evidence="1">
    <location>
        <position position="154"/>
    </location>
</feature>